<proteinExistence type="predicted"/>
<evidence type="ECO:0008006" key="2">
    <source>
        <dbReference type="Google" id="ProtNLM"/>
    </source>
</evidence>
<dbReference type="AlphaFoldDB" id="A0A381VKT0"/>
<dbReference type="EMBL" id="UINC01008916">
    <property type="protein sequence ID" value="SVA40073.1"/>
    <property type="molecule type" value="Genomic_DNA"/>
</dbReference>
<dbReference type="InterPro" id="IPR008775">
    <property type="entry name" value="Phytyl_CoA_dOase-like"/>
</dbReference>
<evidence type="ECO:0000313" key="1">
    <source>
        <dbReference type="EMBL" id="SVA40073.1"/>
    </source>
</evidence>
<dbReference type="Gene3D" id="2.60.120.620">
    <property type="entry name" value="q2cbj1_9rhob like domain"/>
    <property type="match status" value="1"/>
</dbReference>
<sequence>MLSQEQKEVFIEWGFVKIEGLIPVEIVDPIREMVIERLRRHGFWGSEGWLPPADAEAAKKLSITLKEISRSSKSLRPILTDRVLAYASDLVSGHELKLSPPITQFLFTAPRSYVLNHDGRWNGEWEVPRSIWHLDMPRSAIIGPPGPEMFTFLNRVEPKGGGTLVLAGSHRLLNDVEYLSSKGVKKKLKRHAYFQELTGKSGDDDRSRFMEDVGHIDDVPVQVVELTGDPGDVYFVDLRLLHSIGANTSDQPRMMIAQRLPRQEAFETWMSIAMHRANKTMPEDKSRAGNVQRS</sequence>
<accession>A0A381VKT0</accession>
<organism evidence="1">
    <name type="scientific">marine metagenome</name>
    <dbReference type="NCBI Taxonomy" id="408172"/>
    <lineage>
        <taxon>unclassified sequences</taxon>
        <taxon>metagenomes</taxon>
        <taxon>ecological metagenomes</taxon>
    </lineage>
</organism>
<dbReference type="SUPFAM" id="SSF51197">
    <property type="entry name" value="Clavaminate synthase-like"/>
    <property type="match status" value="1"/>
</dbReference>
<protein>
    <recommendedName>
        <fullName evidence="2">Phytanoyl-CoA dioxygenase</fullName>
    </recommendedName>
</protein>
<name>A0A381VKT0_9ZZZZ</name>
<gene>
    <name evidence="1" type="ORF">METZ01_LOCUS92927</name>
</gene>
<reference evidence="1" key="1">
    <citation type="submission" date="2018-05" db="EMBL/GenBank/DDBJ databases">
        <authorList>
            <person name="Lanie J.A."/>
            <person name="Ng W.-L."/>
            <person name="Kazmierczak K.M."/>
            <person name="Andrzejewski T.M."/>
            <person name="Davidsen T.M."/>
            <person name="Wayne K.J."/>
            <person name="Tettelin H."/>
            <person name="Glass J.I."/>
            <person name="Rusch D."/>
            <person name="Podicherti R."/>
            <person name="Tsui H.-C.T."/>
            <person name="Winkler M.E."/>
        </authorList>
    </citation>
    <scope>NUCLEOTIDE SEQUENCE</scope>
</reference>
<dbReference type="Pfam" id="PF05721">
    <property type="entry name" value="PhyH"/>
    <property type="match status" value="1"/>
</dbReference>